<evidence type="ECO:0000313" key="2">
    <source>
        <dbReference type="Proteomes" id="UP000046067"/>
    </source>
</evidence>
<organism evidence="1 2">
    <name type="scientific">Vibrio cholerae</name>
    <dbReference type="NCBI Taxonomy" id="666"/>
    <lineage>
        <taxon>Bacteria</taxon>
        <taxon>Pseudomonadati</taxon>
        <taxon>Pseudomonadota</taxon>
        <taxon>Gammaproteobacteria</taxon>
        <taxon>Vibrionales</taxon>
        <taxon>Vibrionaceae</taxon>
        <taxon>Vibrio</taxon>
    </lineage>
</organism>
<name>A0A655S400_VIBCL</name>
<sequence>MLGNLGEVTGNFVGSLGLLGARACDMLVEGQDGFDLRFNLIEHLLRLLGLLLRHP</sequence>
<proteinExistence type="predicted"/>
<evidence type="ECO:0000313" key="1">
    <source>
        <dbReference type="EMBL" id="CSC57928.1"/>
    </source>
</evidence>
<protein>
    <submittedName>
        <fullName evidence="1">Uncharacterized protein</fullName>
    </submittedName>
</protein>
<reference evidence="1 2" key="1">
    <citation type="submission" date="2015-07" db="EMBL/GenBank/DDBJ databases">
        <authorList>
            <consortium name="Pathogen Informatics"/>
        </authorList>
    </citation>
    <scope>NUCLEOTIDE SEQUENCE [LARGE SCALE GENOMIC DNA]</scope>
    <source>
        <strain evidence="1 2">A325</strain>
    </source>
</reference>
<dbReference type="Proteomes" id="UP000046067">
    <property type="component" value="Unassembled WGS sequence"/>
</dbReference>
<dbReference type="EMBL" id="CWQJ01000022">
    <property type="protein sequence ID" value="CSC57928.1"/>
    <property type="molecule type" value="Genomic_DNA"/>
</dbReference>
<gene>
    <name evidence="1" type="ORF">ERS013201_02977</name>
</gene>
<dbReference type="AlphaFoldDB" id="A0A655S400"/>
<accession>A0A655S400</accession>